<dbReference type="InterPro" id="IPR036100">
    <property type="entry name" value="QueA_sf"/>
</dbReference>
<evidence type="ECO:0000256" key="3">
    <source>
        <dbReference type="ARBA" id="ARBA00011245"/>
    </source>
</evidence>
<proteinExistence type="inferred from homology"/>
<dbReference type="KEGG" id="pbap:Pla133_43420"/>
<evidence type="ECO:0000256" key="7">
    <source>
        <dbReference type="ARBA" id="ARBA00022785"/>
    </source>
</evidence>
<comment type="pathway">
    <text evidence="2 13">tRNA modification; tRNA-queuosine biosynthesis.</text>
</comment>
<evidence type="ECO:0000256" key="12">
    <source>
        <dbReference type="ARBA" id="ARBA00076160"/>
    </source>
</evidence>
<evidence type="ECO:0000313" key="14">
    <source>
        <dbReference type="EMBL" id="QDU69225.1"/>
    </source>
</evidence>
<dbReference type="Gene3D" id="2.40.10.240">
    <property type="entry name" value="QueA-like"/>
    <property type="match status" value="1"/>
</dbReference>
<evidence type="ECO:0000256" key="1">
    <source>
        <dbReference type="ARBA" id="ARBA00004496"/>
    </source>
</evidence>
<evidence type="ECO:0000256" key="6">
    <source>
        <dbReference type="ARBA" id="ARBA00022691"/>
    </source>
</evidence>
<comment type="catalytic activity">
    <reaction evidence="8 13">
        <text>7-aminomethyl-7-carbaguanosine(34) in tRNA + S-adenosyl-L-methionine = epoxyqueuosine(34) in tRNA + adenine + L-methionine + 2 H(+)</text>
        <dbReference type="Rhea" id="RHEA:32155"/>
        <dbReference type="Rhea" id="RHEA-COMP:10342"/>
        <dbReference type="Rhea" id="RHEA-COMP:18582"/>
        <dbReference type="ChEBI" id="CHEBI:15378"/>
        <dbReference type="ChEBI" id="CHEBI:16708"/>
        <dbReference type="ChEBI" id="CHEBI:57844"/>
        <dbReference type="ChEBI" id="CHEBI:59789"/>
        <dbReference type="ChEBI" id="CHEBI:82833"/>
        <dbReference type="ChEBI" id="CHEBI:194443"/>
        <dbReference type="EC" id="2.4.99.17"/>
    </reaction>
</comment>
<keyword evidence="15" id="KW-1185">Reference proteome</keyword>
<keyword evidence="7 13" id="KW-0671">Queuosine biosynthesis</keyword>
<dbReference type="Gene3D" id="3.40.1780.10">
    <property type="entry name" value="QueA-like"/>
    <property type="match status" value="2"/>
</dbReference>
<gene>
    <name evidence="13 14" type="primary">queA</name>
    <name evidence="14" type="ORF">Pla133_43420</name>
</gene>
<organism evidence="14 15">
    <name type="scientific">Engelhardtia mirabilis</name>
    <dbReference type="NCBI Taxonomy" id="2528011"/>
    <lineage>
        <taxon>Bacteria</taxon>
        <taxon>Pseudomonadati</taxon>
        <taxon>Planctomycetota</taxon>
        <taxon>Planctomycetia</taxon>
        <taxon>Planctomycetia incertae sedis</taxon>
        <taxon>Engelhardtia</taxon>
    </lineage>
</organism>
<name>A0A518BQG7_9BACT</name>
<dbReference type="NCBIfam" id="NF001140">
    <property type="entry name" value="PRK00147.1"/>
    <property type="match status" value="1"/>
</dbReference>
<comment type="function">
    <text evidence="13">Transfers and isomerizes the ribose moiety from AdoMet to the 7-aminomethyl group of 7-deazaguanine (preQ1-tRNA) to give epoxyqueuosine (oQ-tRNA).</text>
</comment>
<evidence type="ECO:0000256" key="4">
    <source>
        <dbReference type="ARBA" id="ARBA00022490"/>
    </source>
</evidence>
<evidence type="ECO:0000256" key="10">
    <source>
        <dbReference type="ARBA" id="ARBA00066503"/>
    </source>
</evidence>
<comment type="subcellular location">
    <subcellularLocation>
        <location evidence="1 13">Cytoplasm</location>
    </subcellularLocation>
</comment>
<dbReference type="GO" id="GO:0008616">
    <property type="term" value="P:tRNA queuosine(34) biosynthetic process"/>
    <property type="evidence" value="ECO:0007669"/>
    <property type="project" value="UniProtKB-UniRule"/>
</dbReference>
<sequence>MKASDFDYDLPAELIAQRPTAEREAARLLVHDVGRDATSHRTVADLPQLLESGDLLVVNDTRVRRARLAARRPGGGRAEVLLIEREAGARAIWRALVRPAARLRPGMELTVEGHGLRLVAVERARDHGGELAPEWLLELVADGEDEEAAIERAGSMPLPPYVERAADEQDERRYQTVYARSLGAVAAPTAGLHLTEALLASMEASGVRRATVTLHVGPGTFRPVEVEDVERHPMHAERFELPVATARAIDEARARGGRVVAVGTTTVRVLESRATSAGGVEPGSGSTDLFLRPGRELRAVDAILTNFHLPRSTLLMLVAAFAGTERVLRLYREAVDERYRFYSYGDAMFLTR</sequence>
<dbReference type="GO" id="GO:0051075">
    <property type="term" value="F:S-adenosylmethionine:tRNA ribosyltransferase-isomerase activity"/>
    <property type="evidence" value="ECO:0007669"/>
    <property type="project" value="UniProtKB-EC"/>
</dbReference>
<dbReference type="InterPro" id="IPR003699">
    <property type="entry name" value="QueA"/>
</dbReference>
<keyword evidence="4 13" id="KW-0963">Cytoplasm</keyword>
<keyword evidence="5 13" id="KW-0808">Transferase</keyword>
<reference evidence="14 15" key="1">
    <citation type="submission" date="2019-02" db="EMBL/GenBank/DDBJ databases">
        <title>Deep-cultivation of Planctomycetes and their phenomic and genomic characterization uncovers novel biology.</title>
        <authorList>
            <person name="Wiegand S."/>
            <person name="Jogler M."/>
            <person name="Boedeker C."/>
            <person name="Pinto D."/>
            <person name="Vollmers J."/>
            <person name="Rivas-Marin E."/>
            <person name="Kohn T."/>
            <person name="Peeters S.H."/>
            <person name="Heuer A."/>
            <person name="Rast P."/>
            <person name="Oberbeckmann S."/>
            <person name="Bunk B."/>
            <person name="Jeske O."/>
            <person name="Meyerdierks A."/>
            <person name="Storesund J.E."/>
            <person name="Kallscheuer N."/>
            <person name="Luecker S."/>
            <person name="Lage O.M."/>
            <person name="Pohl T."/>
            <person name="Merkel B.J."/>
            <person name="Hornburger P."/>
            <person name="Mueller R.-W."/>
            <person name="Bruemmer F."/>
            <person name="Labrenz M."/>
            <person name="Spormann A.M."/>
            <person name="Op den Camp H."/>
            <person name="Overmann J."/>
            <person name="Amann R."/>
            <person name="Jetten M.S.M."/>
            <person name="Mascher T."/>
            <person name="Medema M.H."/>
            <person name="Devos D.P."/>
            <person name="Kaster A.-K."/>
            <person name="Ovreas L."/>
            <person name="Rohde M."/>
            <person name="Galperin M.Y."/>
            <person name="Jogler C."/>
        </authorList>
    </citation>
    <scope>NUCLEOTIDE SEQUENCE [LARGE SCALE GENOMIC DNA]</scope>
    <source>
        <strain evidence="14 15">Pla133</strain>
    </source>
</reference>
<keyword evidence="14" id="KW-0413">Isomerase</keyword>
<dbReference type="UniPathway" id="UPA00392"/>
<keyword evidence="14" id="KW-0328">Glycosyltransferase</keyword>
<protein>
    <recommendedName>
        <fullName evidence="11 13">S-adenosylmethionine:tRNA ribosyltransferase-isomerase</fullName>
        <ecNumber evidence="10 13">2.4.99.17</ecNumber>
    </recommendedName>
    <alternativeName>
        <fullName evidence="12 13">Queuosine biosynthesis protein QueA</fullName>
    </alternativeName>
</protein>
<dbReference type="PANTHER" id="PTHR30307">
    <property type="entry name" value="S-ADENOSYLMETHIONINE:TRNA RIBOSYLTRANSFERASE-ISOMERASE"/>
    <property type="match status" value="1"/>
</dbReference>
<dbReference type="InterPro" id="IPR042118">
    <property type="entry name" value="QueA_dom1"/>
</dbReference>
<comment type="subunit">
    <text evidence="3 13">Monomer.</text>
</comment>
<keyword evidence="6 13" id="KW-0949">S-adenosyl-L-methionine</keyword>
<evidence type="ECO:0000256" key="8">
    <source>
        <dbReference type="ARBA" id="ARBA00052751"/>
    </source>
</evidence>
<dbReference type="SUPFAM" id="SSF111337">
    <property type="entry name" value="QueA-like"/>
    <property type="match status" value="1"/>
</dbReference>
<evidence type="ECO:0000256" key="13">
    <source>
        <dbReference type="HAMAP-Rule" id="MF_00113"/>
    </source>
</evidence>
<dbReference type="EMBL" id="CP036287">
    <property type="protein sequence ID" value="QDU69225.1"/>
    <property type="molecule type" value="Genomic_DNA"/>
</dbReference>
<evidence type="ECO:0000256" key="9">
    <source>
        <dbReference type="ARBA" id="ARBA00061210"/>
    </source>
</evidence>
<dbReference type="Proteomes" id="UP000316921">
    <property type="component" value="Chromosome"/>
</dbReference>
<evidence type="ECO:0000256" key="11">
    <source>
        <dbReference type="ARBA" id="ARBA00069325"/>
    </source>
</evidence>
<evidence type="ECO:0000256" key="5">
    <source>
        <dbReference type="ARBA" id="ARBA00022679"/>
    </source>
</evidence>
<evidence type="ECO:0000256" key="2">
    <source>
        <dbReference type="ARBA" id="ARBA00004691"/>
    </source>
</evidence>
<dbReference type="NCBIfam" id="TIGR00113">
    <property type="entry name" value="queA"/>
    <property type="match status" value="1"/>
</dbReference>
<evidence type="ECO:0000313" key="15">
    <source>
        <dbReference type="Proteomes" id="UP000316921"/>
    </source>
</evidence>
<dbReference type="AlphaFoldDB" id="A0A518BQG7"/>
<dbReference type="Pfam" id="PF02547">
    <property type="entry name" value="Queuosine_synth"/>
    <property type="match status" value="1"/>
</dbReference>
<dbReference type="PANTHER" id="PTHR30307:SF0">
    <property type="entry name" value="S-ADENOSYLMETHIONINE:TRNA RIBOSYLTRANSFERASE-ISOMERASE"/>
    <property type="match status" value="1"/>
</dbReference>
<dbReference type="InterPro" id="IPR042119">
    <property type="entry name" value="QueA_dom2"/>
</dbReference>
<dbReference type="HAMAP" id="MF_00113">
    <property type="entry name" value="QueA"/>
    <property type="match status" value="1"/>
</dbReference>
<comment type="similarity">
    <text evidence="9 13">Belongs to the QueA family.</text>
</comment>
<dbReference type="GO" id="GO:0005737">
    <property type="term" value="C:cytoplasm"/>
    <property type="evidence" value="ECO:0007669"/>
    <property type="project" value="UniProtKB-SubCell"/>
</dbReference>
<dbReference type="FunFam" id="3.40.1780.10:FF:000001">
    <property type="entry name" value="S-adenosylmethionine:tRNA ribosyltransferase-isomerase"/>
    <property type="match status" value="1"/>
</dbReference>
<dbReference type="RefSeq" id="WP_145068930.1">
    <property type="nucleotide sequence ID" value="NZ_CP036287.1"/>
</dbReference>
<accession>A0A518BQG7</accession>
<dbReference type="EC" id="2.4.99.17" evidence="10 13"/>